<evidence type="ECO:0000313" key="1">
    <source>
        <dbReference type="EMBL" id="CAH1273241.1"/>
    </source>
</evidence>
<organism evidence="1 2">
    <name type="scientific">Branchiostoma lanceolatum</name>
    <name type="common">Common lancelet</name>
    <name type="synonym">Amphioxus lanceolatum</name>
    <dbReference type="NCBI Taxonomy" id="7740"/>
    <lineage>
        <taxon>Eukaryota</taxon>
        <taxon>Metazoa</taxon>
        <taxon>Chordata</taxon>
        <taxon>Cephalochordata</taxon>
        <taxon>Leptocardii</taxon>
        <taxon>Amphioxiformes</taxon>
        <taxon>Branchiostomatidae</taxon>
        <taxon>Branchiostoma</taxon>
    </lineage>
</organism>
<keyword evidence="2" id="KW-1185">Reference proteome</keyword>
<sequence length="75" mass="8640">MRKSSLLQYFHLSQRAALVCCVFKMAEMNRDQEGTLQKFFINHTEITHVRSPHGNDPNLKAGLTKAAECWAMLQF</sequence>
<dbReference type="EMBL" id="OV696694">
    <property type="protein sequence ID" value="CAH1273241.1"/>
    <property type="molecule type" value="Genomic_DNA"/>
</dbReference>
<reference evidence="1" key="1">
    <citation type="submission" date="2022-01" db="EMBL/GenBank/DDBJ databases">
        <authorList>
            <person name="Braso-Vives M."/>
        </authorList>
    </citation>
    <scope>NUCLEOTIDE SEQUENCE</scope>
</reference>
<name>A0A8K0ADB2_BRALA</name>
<dbReference type="AlphaFoldDB" id="A0A8K0ADB2"/>
<gene>
    <name evidence="1" type="primary">Hypp5069</name>
    <name evidence="1" type="ORF">BLAG_LOCUS24634</name>
</gene>
<proteinExistence type="predicted"/>
<dbReference type="Proteomes" id="UP000838412">
    <property type="component" value="Chromosome 9"/>
</dbReference>
<accession>A0A8K0ADB2</accession>
<evidence type="ECO:0000313" key="2">
    <source>
        <dbReference type="Proteomes" id="UP000838412"/>
    </source>
</evidence>
<protein>
    <submittedName>
        <fullName evidence="1">Hypp5069 protein</fullName>
    </submittedName>
</protein>